<dbReference type="Pfam" id="PF02544">
    <property type="entry name" value="Steroid_dh"/>
    <property type="match status" value="1"/>
</dbReference>
<reference evidence="21 23" key="3">
    <citation type="submission" date="2020-07" db="EMBL/GenBank/DDBJ databases">
        <title>A long reads based de novo assembly of the rainbow trout Arlee double haploid line genome.</title>
        <authorList>
            <person name="Gao G."/>
            <person name="Palti Y."/>
        </authorList>
    </citation>
    <scope>NUCLEOTIDE SEQUENCE [LARGE SCALE GENOMIC DNA]</scope>
</reference>
<comment type="similarity">
    <text evidence="3 18">Belongs to the steroid 5-alpha reductase family.</text>
</comment>
<keyword evidence="6" id="KW-0256">Endoplasmic reticulum</keyword>
<reference evidence="20" key="1">
    <citation type="journal article" date="2014" name="Nat. Commun.">
        <title>The rainbow trout genome provides novel insights into evolution after whole-genome duplication in vertebrates.</title>
        <authorList>
            <person name="Berthelot C."/>
            <person name="Brunet F."/>
            <person name="Chalopin D."/>
            <person name="Juanchich A."/>
            <person name="Bernard M."/>
            <person name="Noel B."/>
            <person name="Bento P."/>
            <person name="Da Silva C."/>
            <person name="Labadie K."/>
            <person name="Alberti A."/>
            <person name="Aury J.M."/>
            <person name="Louis A."/>
            <person name="Dehais P."/>
            <person name="Bardou P."/>
            <person name="Montfort J."/>
            <person name="Klopp C."/>
            <person name="Cabau C."/>
            <person name="Gaspin C."/>
            <person name="Thorgaard G.H."/>
            <person name="Boussaha M."/>
            <person name="Quillet E."/>
            <person name="Guyomard R."/>
            <person name="Galiana D."/>
            <person name="Bobe J."/>
            <person name="Volff J.N."/>
            <person name="Genet C."/>
            <person name="Wincker P."/>
            <person name="Jaillon O."/>
            <person name="Roest Crollius H."/>
            <person name="Guiguen Y."/>
        </authorList>
    </citation>
    <scope>NUCLEOTIDE SEQUENCE [LARGE SCALE GENOMIC DNA]</scope>
</reference>
<dbReference type="PROSITE" id="PS51257">
    <property type="entry name" value="PROKAR_LIPOPROTEIN"/>
    <property type="match status" value="1"/>
</dbReference>
<protein>
    <recommendedName>
        <fullName evidence="18">3-oxo-5-alpha-steroid 4-dehydrogenase</fullName>
        <ecNumber evidence="18">1.3.1.22</ecNumber>
    </recommendedName>
</protein>
<dbReference type="STRING" id="8022.A0A060XWU0"/>
<evidence type="ECO:0000256" key="2">
    <source>
        <dbReference type="ARBA" id="ARBA00004477"/>
    </source>
</evidence>
<comment type="catalytic activity">
    <reaction evidence="17">
        <text>17beta-hydroxy-5alpha-androstan-3-one + NADP(+) = testosterone + NADPH + H(+)</text>
        <dbReference type="Rhea" id="RHEA:50820"/>
        <dbReference type="ChEBI" id="CHEBI:15378"/>
        <dbReference type="ChEBI" id="CHEBI:16330"/>
        <dbReference type="ChEBI" id="CHEBI:17347"/>
        <dbReference type="ChEBI" id="CHEBI:57783"/>
        <dbReference type="ChEBI" id="CHEBI:58349"/>
        <dbReference type="EC" id="1.3.1.22"/>
    </reaction>
    <physiologicalReaction direction="right-to-left" evidence="17">
        <dbReference type="Rhea" id="RHEA:50822"/>
    </physiologicalReaction>
</comment>
<evidence type="ECO:0000313" key="23">
    <source>
        <dbReference type="Proteomes" id="UP000694395"/>
    </source>
</evidence>
<evidence type="ECO:0000256" key="13">
    <source>
        <dbReference type="ARBA" id="ARBA00023136"/>
    </source>
</evidence>
<feature type="transmembrane region" description="Helical" evidence="18">
    <location>
        <begin position="92"/>
        <end position="111"/>
    </location>
</feature>
<evidence type="ECO:0000256" key="11">
    <source>
        <dbReference type="ARBA" id="ARBA00023002"/>
    </source>
</evidence>
<keyword evidence="12" id="KW-0443">Lipid metabolism</keyword>
<reference evidence="20" key="2">
    <citation type="submission" date="2014-03" db="EMBL/GenBank/DDBJ databases">
        <authorList>
            <person name="Genoscope - CEA"/>
        </authorList>
    </citation>
    <scope>NUCLEOTIDE SEQUENCE</scope>
</reference>
<keyword evidence="10 18" id="KW-1133">Transmembrane helix</keyword>
<evidence type="ECO:0000256" key="14">
    <source>
        <dbReference type="ARBA" id="ARBA00037789"/>
    </source>
</evidence>
<evidence type="ECO:0000256" key="10">
    <source>
        <dbReference type="ARBA" id="ARBA00022989"/>
    </source>
</evidence>
<dbReference type="AlphaFoldDB" id="A0A060XWU0"/>
<dbReference type="PANTHER" id="PTHR10556">
    <property type="entry name" value="3-OXO-5-ALPHA-STEROID 4-DEHYDROGENASE"/>
    <property type="match status" value="1"/>
</dbReference>
<feature type="transmembrane region" description="Helical" evidence="18">
    <location>
        <begin position="117"/>
        <end position="135"/>
    </location>
</feature>
<reference evidence="21" key="4">
    <citation type="submission" date="2025-05" db="UniProtKB">
        <authorList>
            <consortium name="Ensembl"/>
        </authorList>
    </citation>
    <scope>IDENTIFICATION</scope>
</reference>
<comment type="catalytic activity">
    <reaction evidence="18">
        <text>a 3-oxo-5alpha-steroid + NADP(+) = a 3-oxo-Delta(4)-steroid + NADPH + H(+)</text>
        <dbReference type="Rhea" id="RHEA:54384"/>
        <dbReference type="ChEBI" id="CHEBI:13601"/>
        <dbReference type="ChEBI" id="CHEBI:15378"/>
        <dbReference type="ChEBI" id="CHEBI:47909"/>
        <dbReference type="ChEBI" id="CHEBI:57783"/>
        <dbReference type="ChEBI" id="CHEBI:58349"/>
        <dbReference type="EC" id="1.3.1.22"/>
    </reaction>
</comment>
<dbReference type="GeneTree" id="ENSGT00950000182886"/>
<dbReference type="InterPro" id="IPR016636">
    <property type="entry name" value="3-oxo-5-alpha-steroid_4-DH"/>
</dbReference>
<evidence type="ECO:0000256" key="5">
    <source>
        <dbReference type="ARBA" id="ARBA00022782"/>
    </source>
</evidence>
<evidence type="ECO:0000256" key="16">
    <source>
        <dbReference type="ARBA" id="ARBA00049166"/>
    </source>
</evidence>
<gene>
    <name evidence="21" type="primary">srd5a1</name>
    <name evidence="20" type="ORF">GSONMT00007800001</name>
</gene>
<dbReference type="KEGG" id="omy:110496471"/>
<dbReference type="GeneID" id="110496471"/>
<evidence type="ECO:0000256" key="1">
    <source>
        <dbReference type="ARBA" id="ARBA00004154"/>
    </source>
</evidence>
<sequence>MDSILSKLFASETEELYVLDCLAYFMIFMAACTFITLLFENVPYGRYATSRYGFPVNVKFAWFVQELPAFLVPLCLVLWTSAAKTTHLPNQLLLVMYFCHYVQRSLIYPFLIRGGKSTPFASFALAFVFCIYNGYMQVRYLSHYAEYSADWVTSPCFITGSALWLVGWLVNIHSDHILRNLRKPGEISYKIPTGGLFEYVSGANFFGEITEWAGFALAAHSVHSASFAIFTLIVLASRAFAHHRWYLQKFEDYPKSRKALIPFVL</sequence>
<dbReference type="PANTHER" id="PTHR10556:SF57">
    <property type="entry name" value="3-OXO-5-ALPHA-STEROID 4-DEHYDROGENASE 1"/>
    <property type="match status" value="1"/>
</dbReference>
<evidence type="ECO:0000313" key="21">
    <source>
        <dbReference type="Ensembl" id="ENSOMYP00000080545.1"/>
    </source>
</evidence>
<keyword evidence="4 18" id="KW-0812">Transmembrane</keyword>
<dbReference type="CTD" id="6715"/>
<keyword evidence="9" id="KW-0726">Sexual differentiation</keyword>
<evidence type="ECO:0000256" key="3">
    <source>
        <dbReference type="ARBA" id="ARBA00007742"/>
    </source>
</evidence>
<evidence type="ECO:0000256" key="9">
    <source>
        <dbReference type="ARBA" id="ARBA00022928"/>
    </source>
</evidence>
<name>A0A060XWU0_ONCMY</name>
<organism evidence="20 22">
    <name type="scientific">Oncorhynchus mykiss</name>
    <name type="common">Rainbow trout</name>
    <name type="synonym">Salmo gairdneri</name>
    <dbReference type="NCBI Taxonomy" id="8022"/>
    <lineage>
        <taxon>Eukaryota</taxon>
        <taxon>Metazoa</taxon>
        <taxon>Chordata</taxon>
        <taxon>Craniata</taxon>
        <taxon>Vertebrata</taxon>
        <taxon>Euteleostomi</taxon>
        <taxon>Actinopterygii</taxon>
        <taxon>Neopterygii</taxon>
        <taxon>Teleostei</taxon>
        <taxon>Protacanthopterygii</taxon>
        <taxon>Salmoniformes</taxon>
        <taxon>Salmonidae</taxon>
        <taxon>Salmoninae</taxon>
        <taxon>Oncorhynchus</taxon>
    </lineage>
</organism>
<dbReference type="GO" id="GO:0030154">
    <property type="term" value="P:cell differentiation"/>
    <property type="evidence" value="ECO:0007669"/>
    <property type="project" value="UniProtKB-KW"/>
</dbReference>
<evidence type="ECO:0000256" key="7">
    <source>
        <dbReference type="ARBA" id="ARBA00022848"/>
    </source>
</evidence>
<dbReference type="PIRSF" id="PIRSF015596">
    <property type="entry name" value="5_alpha-SR2"/>
    <property type="match status" value="1"/>
</dbReference>
<dbReference type="FunFam" id="1.20.120.1630:FF:000002">
    <property type="entry name" value="Steroid 5 alpha-reductase 1"/>
    <property type="match status" value="1"/>
</dbReference>
<evidence type="ECO:0000256" key="15">
    <source>
        <dbReference type="ARBA" id="ARBA00048292"/>
    </source>
</evidence>
<dbReference type="PaxDb" id="8022-A0A060XWU0"/>
<comment type="catalytic activity">
    <reaction evidence="16">
        <text>androst-4-ene-3,17-dione + NADPH + H(+) = 5alpha-androstan-3,17-dione + NADP(+)</text>
        <dbReference type="Rhea" id="RHEA:50816"/>
        <dbReference type="ChEBI" id="CHEBI:15378"/>
        <dbReference type="ChEBI" id="CHEBI:15994"/>
        <dbReference type="ChEBI" id="CHEBI:16422"/>
        <dbReference type="ChEBI" id="CHEBI:57783"/>
        <dbReference type="ChEBI" id="CHEBI:58349"/>
    </reaction>
    <physiologicalReaction direction="left-to-right" evidence="16">
        <dbReference type="Rhea" id="RHEA:50817"/>
    </physiologicalReaction>
</comment>
<evidence type="ECO:0000256" key="6">
    <source>
        <dbReference type="ARBA" id="ARBA00022824"/>
    </source>
</evidence>
<keyword evidence="7" id="KW-0492">Microsome</keyword>
<dbReference type="RefSeq" id="XP_021428075.1">
    <property type="nucleotide sequence ID" value="XM_021572400.2"/>
</dbReference>
<dbReference type="GO" id="GO:0006702">
    <property type="term" value="P:androgen biosynthetic process"/>
    <property type="evidence" value="ECO:0007669"/>
    <property type="project" value="UniProtKB-ARBA"/>
</dbReference>
<comment type="subcellular location">
    <subcellularLocation>
        <location evidence="2">Endoplasmic reticulum membrane</location>
        <topology evidence="2">Multi-pass membrane protein</topology>
    </subcellularLocation>
    <subcellularLocation>
        <location evidence="1">Microsome membrane</location>
        <topology evidence="1">Multi-pass membrane protein</topology>
    </subcellularLocation>
</comment>
<comment type="function">
    <text evidence="14 18">Converts testosterone into 5-alpha-dihydrotestosterone and progesterone or corticosterone into their corresponding 5-alpha-3-oxosteroids. It plays a central role in sexual differentiation and androgen physiology.</text>
</comment>
<proteinExistence type="inferred from homology"/>
<evidence type="ECO:0000256" key="17">
    <source>
        <dbReference type="ARBA" id="ARBA00049397"/>
    </source>
</evidence>
<keyword evidence="13 18" id="KW-0472">Membrane</keyword>
<evidence type="ECO:0000259" key="19">
    <source>
        <dbReference type="Pfam" id="PF02544"/>
    </source>
</evidence>
<dbReference type="InterPro" id="IPR001104">
    <property type="entry name" value="3-oxo-5_a-steroid_4-DH_C"/>
</dbReference>
<evidence type="ECO:0000256" key="18">
    <source>
        <dbReference type="PIRNR" id="PIRNR015596"/>
    </source>
</evidence>
<dbReference type="OrthoDB" id="5788137at2759"/>
<keyword evidence="23" id="KW-1185">Reference proteome</keyword>
<feature type="transmembrane region" description="Helical" evidence="18">
    <location>
        <begin position="60"/>
        <end position="80"/>
    </location>
</feature>
<keyword evidence="11" id="KW-0560">Oxidoreductase</keyword>
<evidence type="ECO:0000256" key="12">
    <source>
        <dbReference type="ARBA" id="ARBA00023098"/>
    </source>
</evidence>
<comment type="catalytic activity">
    <reaction evidence="15">
        <text>5alpha-pregnane-3,20-dione + NADP(+) = progesterone + NADPH + H(+)</text>
        <dbReference type="Rhea" id="RHEA:21952"/>
        <dbReference type="ChEBI" id="CHEBI:15378"/>
        <dbReference type="ChEBI" id="CHEBI:17026"/>
        <dbReference type="ChEBI" id="CHEBI:28952"/>
        <dbReference type="ChEBI" id="CHEBI:57783"/>
        <dbReference type="ChEBI" id="CHEBI:58349"/>
        <dbReference type="EC" id="1.3.1.22"/>
    </reaction>
    <physiologicalReaction direction="right-to-left" evidence="15">
        <dbReference type="Rhea" id="RHEA:21954"/>
    </physiologicalReaction>
</comment>
<dbReference type="GO" id="GO:0005789">
    <property type="term" value="C:endoplasmic reticulum membrane"/>
    <property type="evidence" value="ECO:0007669"/>
    <property type="project" value="UniProtKB-SubCell"/>
</dbReference>
<evidence type="ECO:0000256" key="4">
    <source>
        <dbReference type="ARBA" id="ARBA00022692"/>
    </source>
</evidence>
<feature type="transmembrane region" description="Helical" evidence="18">
    <location>
        <begin position="147"/>
        <end position="170"/>
    </location>
</feature>
<evidence type="ECO:0000256" key="8">
    <source>
        <dbReference type="ARBA" id="ARBA00022857"/>
    </source>
</evidence>
<dbReference type="Proteomes" id="UP000193380">
    <property type="component" value="Unassembled WGS sequence"/>
</dbReference>
<dbReference type="EMBL" id="FR906235">
    <property type="protein sequence ID" value="CDQ83707.1"/>
    <property type="molecule type" value="Genomic_DNA"/>
</dbReference>
<dbReference type="Ensembl" id="ENSOMYT00000087792.2">
    <property type="protein sequence ID" value="ENSOMYP00000080545.1"/>
    <property type="gene ID" value="ENSOMYG00000037307.2"/>
</dbReference>
<keyword evidence="8" id="KW-0521">NADP</keyword>
<dbReference type="InterPro" id="IPR039357">
    <property type="entry name" value="SRD5A/TECR"/>
</dbReference>
<evidence type="ECO:0000313" key="20">
    <source>
        <dbReference type="EMBL" id="CDQ83707.1"/>
    </source>
</evidence>
<dbReference type="GO" id="GO:0007548">
    <property type="term" value="P:sex differentiation"/>
    <property type="evidence" value="ECO:0007669"/>
    <property type="project" value="UniProtKB-KW"/>
</dbReference>
<dbReference type="GO" id="GO:0047751">
    <property type="term" value="F:3-oxo-5-alpha-steroid 4-dehydrogenase (NADP+) activity"/>
    <property type="evidence" value="ECO:0007669"/>
    <property type="project" value="UniProtKB-EC"/>
</dbReference>
<feature type="domain" description="3-oxo-5-alpha-steroid 4-dehydrogenase C-terminal" evidence="19">
    <location>
        <begin position="117"/>
        <end position="265"/>
    </location>
</feature>
<keyword evidence="5" id="KW-0221">Differentiation</keyword>
<evidence type="ECO:0000313" key="22">
    <source>
        <dbReference type="Proteomes" id="UP000193380"/>
    </source>
</evidence>
<dbReference type="EC" id="1.3.1.22" evidence="18"/>
<dbReference type="PROSITE" id="PS50244">
    <property type="entry name" value="S5A_REDUCTASE"/>
    <property type="match status" value="1"/>
</dbReference>
<dbReference type="Gene3D" id="1.20.120.1630">
    <property type="match status" value="1"/>
</dbReference>
<feature type="transmembrane region" description="Helical" evidence="18">
    <location>
        <begin position="21"/>
        <end position="40"/>
    </location>
</feature>
<dbReference type="Proteomes" id="UP000694395">
    <property type="component" value="Chromosome 18"/>
</dbReference>
<accession>A0A060XWU0</accession>